<sequence length="240" mass="25330">MQGKRGGSGPDGGYTAPRWTNLNTEEACRGQRVCDQDTDAAALTPRLSRDPTPHSVLIHTQIPHSSVISCFSTLPLASTTLRSADKLHRGQTQWTDFPANSITIELQCIAATPRPPAIFIWPPRSLPRSLGSHSPLHTLNDEALDLLTGEADATSNERLDGDVAQLMEFKEAVDGKTGCLESAEAPRLPPDGATSKSRTSLCQRSLDLRSPQGAAGIVTGGGSLSQRALTAPCGGRGSGV</sequence>
<keyword evidence="3" id="KW-1185">Reference proteome</keyword>
<evidence type="ECO:0000313" key="3">
    <source>
        <dbReference type="Proteomes" id="UP001153269"/>
    </source>
</evidence>
<reference evidence="2" key="1">
    <citation type="submission" date="2020-03" db="EMBL/GenBank/DDBJ databases">
        <authorList>
            <person name="Weist P."/>
        </authorList>
    </citation>
    <scope>NUCLEOTIDE SEQUENCE</scope>
</reference>
<feature type="region of interest" description="Disordered" evidence="1">
    <location>
        <begin position="219"/>
        <end position="240"/>
    </location>
</feature>
<evidence type="ECO:0000313" key="2">
    <source>
        <dbReference type="EMBL" id="CAB1416950.1"/>
    </source>
</evidence>
<feature type="region of interest" description="Disordered" evidence="1">
    <location>
        <begin position="181"/>
        <end position="201"/>
    </location>
</feature>
<dbReference type="Proteomes" id="UP001153269">
    <property type="component" value="Unassembled WGS sequence"/>
</dbReference>
<accession>A0A9N7TPZ9</accession>
<evidence type="ECO:0000256" key="1">
    <source>
        <dbReference type="SAM" id="MobiDB-lite"/>
    </source>
</evidence>
<organism evidence="2 3">
    <name type="scientific">Pleuronectes platessa</name>
    <name type="common">European plaice</name>
    <dbReference type="NCBI Taxonomy" id="8262"/>
    <lineage>
        <taxon>Eukaryota</taxon>
        <taxon>Metazoa</taxon>
        <taxon>Chordata</taxon>
        <taxon>Craniata</taxon>
        <taxon>Vertebrata</taxon>
        <taxon>Euteleostomi</taxon>
        <taxon>Actinopterygii</taxon>
        <taxon>Neopterygii</taxon>
        <taxon>Teleostei</taxon>
        <taxon>Neoteleostei</taxon>
        <taxon>Acanthomorphata</taxon>
        <taxon>Carangaria</taxon>
        <taxon>Pleuronectiformes</taxon>
        <taxon>Pleuronectoidei</taxon>
        <taxon>Pleuronectidae</taxon>
        <taxon>Pleuronectes</taxon>
    </lineage>
</organism>
<gene>
    <name evidence="2" type="ORF">PLEPLA_LOCUS4743</name>
</gene>
<comment type="caution">
    <text evidence="2">The sequence shown here is derived from an EMBL/GenBank/DDBJ whole genome shotgun (WGS) entry which is preliminary data.</text>
</comment>
<dbReference type="EMBL" id="CADEAL010000234">
    <property type="protein sequence ID" value="CAB1416950.1"/>
    <property type="molecule type" value="Genomic_DNA"/>
</dbReference>
<name>A0A9N7TPZ9_PLEPL</name>
<protein>
    <submittedName>
        <fullName evidence="2">Uncharacterized protein</fullName>
    </submittedName>
</protein>
<proteinExistence type="predicted"/>
<dbReference type="AlphaFoldDB" id="A0A9N7TPZ9"/>